<name>A0A060SZY3_BLAAD</name>
<sequence>MVQVDAIGLIQFVGYNLYRATAPLWAVLRANPDLGSVLITLLILYVSLLIIQHTTRMMYRALMTMIRVIVFMVILLGVFWISVRGIDGVYEQVANIPIDTTVTMMRIRQVGQLVLSYIKQFEDQLNSA</sequence>
<dbReference type="EMBL" id="HG937693">
    <property type="protein sequence ID" value="CDP34079.1"/>
    <property type="molecule type" value="Genomic_DNA"/>
</dbReference>
<feature type="transmembrane region" description="Helical" evidence="1">
    <location>
        <begin position="34"/>
        <end position="52"/>
    </location>
</feature>
<dbReference type="InterPro" id="IPR024316">
    <property type="entry name" value="APQ12"/>
</dbReference>
<protein>
    <submittedName>
        <fullName evidence="2">ARAD1C04180p</fullName>
    </submittedName>
</protein>
<feature type="transmembrane region" description="Helical" evidence="1">
    <location>
        <begin position="64"/>
        <end position="83"/>
    </location>
</feature>
<gene>
    <name evidence="2" type="ORF">GNLVRS02_ARAD1C04180g</name>
</gene>
<evidence type="ECO:0000313" key="2">
    <source>
        <dbReference type="EMBL" id="CDP34079.1"/>
    </source>
</evidence>
<reference evidence="2" key="2">
    <citation type="submission" date="2014-06" db="EMBL/GenBank/DDBJ databases">
        <title>The complete genome of Blastobotrys (Arxula) adeninivorans LS3 - a yeast of biotechnological interest.</title>
        <authorList>
            <person name="Kunze G."/>
            <person name="Gaillardin C."/>
            <person name="Czernicka M."/>
            <person name="Durrens P."/>
            <person name="Martin T."/>
            <person name="Boer E."/>
            <person name="Gabaldon T."/>
            <person name="Cruz J."/>
            <person name="Talla E."/>
            <person name="Marck C."/>
            <person name="Goffeau A."/>
            <person name="Barbe V."/>
            <person name="Baret P."/>
            <person name="Baronian K."/>
            <person name="Beier S."/>
            <person name="Bleykasten C."/>
            <person name="Bode R."/>
            <person name="Casaregola S."/>
            <person name="Despons L."/>
            <person name="Fairhead C."/>
            <person name="Giersberg M."/>
            <person name="Gierski P."/>
            <person name="Hahnel U."/>
            <person name="Hartmann A."/>
            <person name="Jankowska D."/>
            <person name="Jubin C."/>
            <person name="Jung P."/>
            <person name="Lafontaine I."/>
            <person name="Leh-Louis V."/>
            <person name="Lemaire M."/>
            <person name="Marcet-Houben M."/>
            <person name="Mascher M."/>
            <person name="Morel G."/>
            <person name="Richard G.-F."/>
            <person name="Riechen J."/>
            <person name="Sacerdot C."/>
            <person name="Sarkar A."/>
            <person name="Savel G."/>
            <person name="Schacherer J."/>
            <person name="Sherman D."/>
            <person name="Straub M.-L."/>
            <person name="Stein N."/>
            <person name="Thierry A."/>
            <person name="Trautwein-Schult A."/>
            <person name="Westhof E."/>
            <person name="Worch S."/>
            <person name="Dujon B."/>
            <person name="Souciet J.-L."/>
            <person name="Wincker P."/>
            <person name="Scholz U."/>
            <person name="Neuveglise N."/>
        </authorList>
    </citation>
    <scope>NUCLEOTIDE SEQUENCE</scope>
    <source>
        <strain evidence="2">LS3</strain>
    </source>
</reference>
<evidence type="ECO:0000256" key="1">
    <source>
        <dbReference type="SAM" id="Phobius"/>
    </source>
</evidence>
<organism evidence="2">
    <name type="scientific">Blastobotrys adeninivorans</name>
    <name type="common">Yeast</name>
    <name type="synonym">Arxula adeninivorans</name>
    <dbReference type="NCBI Taxonomy" id="409370"/>
    <lineage>
        <taxon>Eukaryota</taxon>
        <taxon>Fungi</taxon>
        <taxon>Dikarya</taxon>
        <taxon>Ascomycota</taxon>
        <taxon>Saccharomycotina</taxon>
        <taxon>Dipodascomycetes</taxon>
        <taxon>Dipodascales</taxon>
        <taxon>Trichomonascaceae</taxon>
        <taxon>Blastobotrys</taxon>
    </lineage>
</organism>
<proteinExistence type="predicted"/>
<keyword evidence="1" id="KW-0472">Membrane</keyword>
<accession>A0A060SZY3</accession>
<dbReference type="Pfam" id="PF12716">
    <property type="entry name" value="Apq12"/>
    <property type="match status" value="1"/>
</dbReference>
<keyword evidence="1" id="KW-0812">Transmembrane</keyword>
<dbReference type="AlphaFoldDB" id="A0A060SZY3"/>
<reference evidence="2" key="1">
    <citation type="submission" date="2014-02" db="EMBL/GenBank/DDBJ databases">
        <authorList>
            <person name="Genoscope - CEA"/>
        </authorList>
    </citation>
    <scope>NUCLEOTIDE SEQUENCE</scope>
    <source>
        <strain evidence="2">LS3</strain>
    </source>
</reference>
<keyword evidence="1" id="KW-1133">Transmembrane helix</keyword>